<sequence>MTAVASFFARRRAGLRAEAEAESTRAAGVETCEAHQVDLDALPEEDVLRLLDLPDPDTLKAGDDFTAFMAKTVPAYLRKRALRRLWRSNPVLACVDGLNDYDDDYLAMARDQGPFQTSYQVGKGLLKHIERIAAQSAPTEEVADAVAPAAEPVEDEVQTPDLPQPVAYAEAETEADAQSDDIPPAPRRMRFAFDEGAA</sequence>
<accession>A0ABS8BPR8</accession>
<gene>
    <name evidence="2" type="ORF">LGQ03_00570</name>
</gene>
<dbReference type="Proteomes" id="UP001138961">
    <property type="component" value="Unassembled WGS sequence"/>
</dbReference>
<protein>
    <submittedName>
        <fullName evidence="2">DUF3306 domain-containing protein</fullName>
    </submittedName>
</protein>
<comment type="caution">
    <text evidence="2">The sequence shown here is derived from an EMBL/GenBank/DDBJ whole genome shotgun (WGS) entry which is preliminary data.</text>
</comment>
<name>A0ABS8BPR8_9RHOB</name>
<evidence type="ECO:0000313" key="2">
    <source>
        <dbReference type="EMBL" id="MCB5197724.1"/>
    </source>
</evidence>
<dbReference type="Pfam" id="PF11748">
    <property type="entry name" value="DUF3306"/>
    <property type="match status" value="1"/>
</dbReference>
<feature type="region of interest" description="Disordered" evidence="1">
    <location>
        <begin position="148"/>
        <end position="187"/>
    </location>
</feature>
<evidence type="ECO:0000256" key="1">
    <source>
        <dbReference type="SAM" id="MobiDB-lite"/>
    </source>
</evidence>
<dbReference type="InterPro" id="IPR021735">
    <property type="entry name" value="DUF3306"/>
</dbReference>
<keyword evidence="3" id="KW-1185">Reference proteome</keyword>
<organism evidence="2 3">
    <name type="scientific">Loktanella gaetbuli</name>
    <dbReference type="NCBI Taxonomy" id="2881335"/>
    <lineage>
        <taxon>Bacteria</taxon>
        <taxon>Pseudomonadati</taxon>
        <taxon>Pseudomonadota</taxon>
        <taxon>Alphaproteobacteria</taxon>
        <taxon>Rhodobacterales</taxon>
        <taxon>Roseobacteraceae</taxon>
        <taxon>Loktanella</taxon>
    </lineage>
</organism>
<reference evidence="2" key="1">
    <citation type="submission" date="2021-10" db="EMBL/GenBank/DDBJ databases">
        <title>Loktanella gaetbuli sp. nov., isolated from a tidal flat.</title>
        <authorList>
            <person name="Park S."/>
            <person name="Yoon J.-H."/>
        </authorList>
    </citation>
    <scope>NUCLEOTIDE SEQUENCE</scope>
    <source>
        <strain evidence="2">TSTF-M6</strain>
    </source>
</reference>
<evidence type="ECO:0000313" key="3">
    <source>
        <dbReference type="Proteomes" id="UP001138961"/>
    </source>
</evidence>
<dbReference type="RefSeq" id="WP_226746830.1">
    <property type="nucleotide sequence ID" value="NZ_JAJATZ010000001.1"/>
</dbReference>
<proteinExistence type="predicted"/>
<dbReference type="EMBL" id="JAJATZ010000001">
    <property type="protein sequence ID" value="MCB5197724.1"/>
    <property type="molecule type" value="Genomic_DNA"/>
</dbReference>